<dbReference type="PROSITE" id="PS00138">
    <property type="entry name" value="SUBTILASE_SER"/>
    <property type="match status" value="1"/>
</dbReference>
<dbReference type="GO" id="GO:0005576">
    <property type="term" value="C:extracellular region"/>
    <property type="evidence" value="ECO:0007669"/>
    <property type="project" value="UniProtKB-SubCell"/>
</dbReference>
<comment type="subcellular location">
    <subcellularLocation>
        <location evidence="1">Secreted</location>
    </subcellularLocation>
</comment>
<keyword evidence="7 10" id="KW-0720">Serine protease</keyword>
<keyword evidence="14" id="KW-1185">Reference proteome</keyword>
<evidence type="ECO:0000256" key="4">
    <source>
        <dbReference type="ARBA" id="ARBA00022670"/>
    </source>
</evidence>
<dbReference type="EMBL" id="RBZV01000003">
    <property type="protein sequence ID" value="RKP49295.1"/>
    <property type="molecule type" value="Genomic_DNA"/>
</dbReference>
<evidence type="ECO:0000256" key="9">
    <source>
        <dbReference type="PIRSR" id="PIRSR615500-1"/>
    </source>
</evidence>
<dbReference type="InterPro" id="IPR000209">
    <property type="entry name" value="Peptidase_S8/S53_dom"/>
</dbReference>
<dbReference type="InterPro" id="IPR050131">
    <property type="entry name" value="Peptidase_S8_subtilisin-like"/>
</dbReference>
<evidence type="ECO:0000256" key="2">
    <source>
        <dbReference type="ARBA" id="ARBA00011073"/>
    </source>
</evidence>
<dbReference type="PANTHER" id="PTHR43806">
    <property type="entry name" value="PEPTIDASE S8"/>
    <property type="match status" value="1"/>
</dbReference>
<dbReference type="OrthoDB" id="9790784at2"/>
<evidence type="ECO:0000256" key="11">
    <source>
        <dbReference type="SAM" id="SignalP"/>
    </source>
</evidence>
<evidence type="ECO:0000256" key="6">
    <source>
        <dbReference type="ARBA" id="ARBA00022801"/>
    </source>
</evidence>
<dbReference type="FunFam" id="3.40.50.200:FF:000022">
    <property type="entry name" value="Extracellular protease"/>
    <property type="match status" value="1"/>
</dbReference>
<dbReference type="Proteomes" id="UP000280434">
    <property type="component" value="Unassembled WGS sequence"/>
</dbReference>
<evidence type="ECO:0000259" key="12">
    <source>
        <dbReference type="Pfam" id="PF00082"/>
    </source>
</evidence>
<feature type="signal peptide" evidence="11">
    <location>
        <begin position="1"/>
        <end position="29"/>
    </location>
</feature>
<feature type="active site" description="Charge relay system" evidence="9 10">
    <location>
        <position position="207"/>
    </location>
</feature>
<dbReference type="GO" id="GO:0004252">
    <property type="term" value="F:serine-type endopeptidase activity"/>
    <property type="evidence" value="ECO:0007669"/>
    <property type="project" value="UniProtKB-UniRule"/>
</dbReference>
<dbReference type="Gene3D" id="3.40.50.200">
    <property type="entry name" value="Peptidase S8/S53 domain"/>
    <property type="match status" value="1"/>
</dbReference>
<dbReference type="AlphaFoldDB" id="A0A494XEW0"/>
<accession>A0A494XEW0</accession>
<proteinExistence type="inferred from homology"/>
<evidence type="ECO:0000256" key="8">
    <source>
        <dbReference type="ARBA" id="ARBA00023145"/>
    </source>
</evidence>
<protein>
    <submittedName>
        <fullName evidence="13">Peptidase</fullName>
    </submittedName>
</protein>
<keyword evidence="6 10" id="KW-0378">Hydrolase</keyword>
<feature type="chain" id="PRO_5019771753" evidence="11">
    <location>
        <begin position="30"/>
        <end position="518"/>
    </location>
</feature>
<evidence type="ECO:0000256" key="7">
    <source>
        <dbReference type="ARBA" id="ARBA00022825"/>
    </source>
</evidence>
<keyword evidence="4 10" id="KW-0645">Protease</keyword>
<keyword evidence="3" id="KW-0964">Secreted</keyword>
<evidence type="ECO:0000256" key="5">
    <source>
        <dbReference type="ARBA" id="ARBA00022729"/>
    </source>
</evidence>
<evidence type="ECO:0000313" key="13">
    <source>
        <dbReference type="EMBL" id="RKP49295.1"/>
    </source>
</evidence>
<evidence type="ECO:0000313" key="14">
    <source>
        <dbReference type="Proteomes" id="UP000280434"/>
    </source>
</evidence>
<dbReference type="CDD" id="cd07496">
    <property type="entry name" value="Peptidases_S8_13"/>
    <property type="match status" value="1"/>
</dbReference>
<dbReference type="InterPro" id="IPR015500">
    <property type="entry name" value="Peptidase_S8_subtilisin-rel"/>
</dbReference>
<evidence type="ECO:0000256" key="10">
    <source>
        <dbReference type="PROSITE-ProRule" id="PRU01240"/>
    </source>
</evidence>
<dbReference type="PROSITE" id="PS51892">
    <property type="entry name" value="SUBTILASE"/>
    <property type="match status" value="1"/>
</dbReference>
<dbReference type="GO" id="GO:0006508">
    <property type="term" value="P:proteolysis"/>
    <property type="evidence" value="ECO:0007669"/>
    <property type="project" value="UniProtKB-KW"/>
</dbReference>
<evidence type="ECO:0000256" key="3">
    <source>
        <dbReference type="ARBA" id="ARBA00022525"/>
    </source>
</evidence>
<gene>
    <name evidence="13" type="ORF">D7S89_11025</name>
</gene>
<evidence type="ECO:0000256" key="1">
    <source>
        <dbReference type="ARBA" id="ARBA00004613"/>
    </source>
</evidence>
<name>A0A494XEW0_9BURK</name>
<keyword evidence="5 11" id="KW-0732">Signal</keyword>
<dbReference type="RefSeq" id="WP_121277683.1">
    <property type="nucleotide sequence ID" value="NZ_RBZV01000003.1"/>
</dbReference>
<dbReference type="Pfam" id="PF00082">
    <property type="entry name" value="Peptidase_S8"/>
    <property type="match status" value="1"/>
</dbReference>
<dbReference type="SUPFAM" id="SSF52743">
    <property type="entry name" value="Subtilisin-like"/>
    <property type="match status" value="1"/>
</dbReference>
<keyword evidence="8" id="KW-0865">Zymogen</keyword>
<organism evidence="13 14">
    <name type="scientific">Trinickia fusca</name>
    <dbReference type="NCBI Taxonomy" id="2419777"/>
    <lineage>
        <taxon>Bacteria</taxon>
        <taxon>Pseudomonadati</taxon>
        <taxon>Pseudomonadota</taxon>
        <taxon>Betaproteobacteria</taxon>
        <taxon>Burkholderiales</taxon>
        <taxon>Burkholderiaceae</taxon>
        <taxon>Trinickia</taxon>
    </lineage>
</organism>
<reference evidence="13 14" key="1">
    <citation type="submission" date="2018-10" db="EMBL/GenBank/DDBJ databases">
        <title>Paraburkholderia sp. 7MK8-2, isolated from soil.</title>
        <authorList>
            <person name="Gao Z.-H."/>
            <person name="Qiu L.-H."/>
        </authorList>
    </citation>
    <scope>NUCLEOTIDE SEQUENCE [LARGE SCALE GENOMIC DNA]</scope>
    <source>
        <strain evidence="13 14">7MK8-2</strain>
    </source>
</reference>
<sequence length="518" mass="53935">MKDVGRVATVARFAAVLMSLLPAAETARAIEAEEQDEKVEQLIVKLREPHMTRVATATATASASASAPDRLAGQTAEALLEHIVAQAWQPSSRVEADARPRVRRAAQVTRFTRAMSGDAHVVGLAKPLTADEARALAGRIQAQPEVEYAEPDYRVERQIEPTDPRYGVQWGLQGGGPRGNWPPGGARLPAAWDITTGSTNIVTAVIDTGYRPHVDLAANVLPGYDFISDRERANDGDGRDADAADPGDWTTEAETLACYGSSQFRASSWHGTHVMGTIGALASNGRGGAGVNWHGKLLPVRVLGKCGGQSSDIADAIRWAAGLAVPGAPVNQHPARVINMSLGSQGSCDRTKQSAIDDAIARGAIVVASAGNSNREVGQPANCAGVIAVSAVDMNGNRAWFSNYGARADIGAPGVDILSTVDEGATVPTRDGYERYNGTSMAAPHVAGVASLMLAVDPTLTPEQLRTTLLASTRPYAEGSTCAPNADGTVCGAGTLDAERALEAVRADAANKRGAGAS</sequence>
<dbReference type="InterPro" id="IPR034176">
    <property type="entry name" value="Peptidases_S8_13"/>
</dbReference>
<feature type="active site" description="Charge relay system" evidence="9 10">
    <location>
        <position position="270"/>
    </location>
</feature>
<dbReference type="InterPro" id="IPR023828">
    <property type="entry name" value="Peptidase_S8_Ser-AS"/>
</dbReference>
<comment type="similarity">
    <text evidence="2 10">Belongs to the peptidase S8 family.</text>
</comment>
<dbReference type="PRINTS" id="PR00723">
    <property type="entry name" value="SUBTILISIN"/>
</dbReference>
<comment type="caution">
    <text evidence="13">The sequence shown here is derived from an EMBL/GenBank/DDBJ whole genome shotgun (WGS) entry which is preliminary data.</text>
</comment>
<feature type="active site" description="Charge relay system" evidence="9 10">
    <location>
        <position position="440"/>
    </location>
</feature>
<dbReference type="InterPro" id="IPR036852">
    <property type="entry name" value="Peptidase_S8/S53_dom_sf"/>
</dbReference>
<feature type="domain" description="Peptidase S8/S53" evidence="12">
    <location>
        <begin position="199"/>
        <end position="473"/>
    </location>
</feature>
<dbReference type="PANTHER" id="PTHR43806:SF11">
    <property type="entry name" value="CEREVISIN-RELATED"/>
    <property type="match status" value="1"/>
</dbReference>